<dbReference type="AlphaFoldDB" id="F8X1G2"/>
<organism evidence="1 2">
    <name type="scientific">Dysgonomonas mossii DSM 22836</name>
    <dbReference type="NCBI Taxonomy" id="742767"/>
    <lineage>
        <taxon>Bacteria</taxon>
        <taxon>Pseudomonadati</taxon>
        <taxon>Bacteroidota</taxon>
        <taxon>Bacteroidia</taxon>
        <taxon>Bacteroidales</taxon>
        <taxon>Dysgonomonadaceae</taxon>
        <taxon>Dysgonomonas</taxon>
    </lineage>
</organism>
<dbReference type="EMBL" id="ADLW01000010">
    <property type="protein sequence ID" value="EGK06125.1"/>
    <property type="molecule type" value="Genomic_DNA"/>
</dbReference>
<protein>
    <submittedName>
        <fullName evidence="1">Uncharacterized protein</fullName>
    </submittedName>
</protein>
<dbReference type="STRING" id="742767.HMPREF9456_02389"/>
<keyword evidence="2" id="KW-1185">Reference proteome</keyword>
<sequence>MKTFKRANLPEQINYKSKVYKVDIRLSALYSIGRTNKLPNDAIIVKVLSRKLKSSTDIYNRPYKPSIFIFTPIEPKK</sequence>
<reference evidence="1 2" key="1">
    <citation type="submission" date="2011-04" db="EMBL/GenBank/DDBJ databases">
        <title>The Genome Sequence of Dysgonomonas mossii DSM 22836.</title>
        <authorList>
            <consortium name="The Broad Institute Genome Sequencing Platform"/>
            <person name="Earl A."/>
            <person name="Ward D."/>
            <person name="Feldgarden M."/>
            <person name="Gevers D."/>
            <person name="Pudlo N."/>
            <person name="Martens E."/>
            <person name="Allen-Vercoe E."/>
            <person name="Young S.K."/>
            <person name="Zeng Q."/>
            <person name="Gargeya S."/>
            <person name="Fitzgerald M."/>
            <person name="Haas B."/>
            <person name="Abouelleil A."/>
            <person name="Alvarado L."/>
            <person name="Arachchi H.M."/>
            <person name="Berlin A."/>
            <person name="Brown A."/>
            <person name="Chapman S.B."/>
            <person name="Chen Z."/>
            <person name="Dunbar C."/>
            <person name="Freedman E."/>
            <person name="Gearin G."/>
            <person name="Gellesch M."/>
            <person name="Goldberg J."/>
            <person name="Griggs A."/>
            <person name="Gujja S."/>
            <person name="Heiman D."/>
            <person name="Howarth C."/>
            <person name="Larson L."/>
            <person name="Lui A."/>
            <person name="MacDonald P.J.P."/>
            <person name="Mehta T."/>
            <person name="Montmayeur A."/>
            <person name="Murphy C."/>
            <person name="Neiman D."/>
            <person name="Pearson M."/>
            <person name="Priest M."/>
            <person name="Roberts A."/>
            <person name="Saif S."/>
            <person name="Shea T."/>
            <person name="Shenoy N."/>
            <person name="Sisk P."/>
            <person name="Stolte C."/>
            <person name="Sykes S."/>
            <person name="Yandava C."/>
            <person name="Wortman J."/>
            <person name="Nusbaum C."/>
            <person name="Birren B."/>
        </authorList>
    </citation>
    <scope>NUCLEOTIDE SEQUENCE [LARGE SCALE GENOMIC DNA]</scope>
    <source>
        <strain evidence="1 2">DSM 22836</strain>
    </source>
</reference>
<comment type="caution">
    <text evidence="1">The sequence shown here is derived from an EMBL/GenBank/DDBJ whole genome shotgun (WGS) entry which is preliminary data.</text>
</comment>
<name>F8X1G2_9BACT</name>
<dbReference type="HOGENOM" id="CLU_2632442_0_0_10"/>
<evidence type="ECO:0000313" key="2">
    <source>
        <dbReference type="Proteomes" id="UP000006420"/>
    </source>
</evidence>
<dbReference type="GeneID" id="78083016"/>
<dbReference type="Proteomes" id="UP000006420">
    <property type="component" value="Unassembled WGS sequence"/>
</dbReference>
<dbReference type="RefSeq" id="WP_006843759.1">
    <property type="nucleotide sequence ID" value="NZ_AQWJ01000015.1"/>
</dbReference>
<accession>F8X1G2</accession>
<proteinExistence type="predicted"/>
<gene>
    <name evidence="1" type="ORF">HMPREF9456_02389</name>
</gene>
<dbReference type="OrthoDB" id="997380at2"/>
<evidence type="ECO:0000313" key="1">
    <source>
        <dbReference type="EMBL" id="EGK06125.1"/>
    </source>
</evidence>